<feature type="domain" description="Bacterial repeat" evidence="10">
    <location>
        <begin position="687"/>
        <end position="739"/>
    </location>
</feature>
<organism evidence="11 12">
    <name type="scientific">Allochromatium palmeri</name>
    <dbReference type="NCBI Taxonomy" id="231048"/>
    <lineage>
        <taxon>Bacteria</taxon>
        <taxon>Pseudomonadati</taxon>
        <taxon>Pseudomonadota</taxon>
        <taxon>Gammaproteobacteria</taxon>
        <taxon>Chromatiales</taxon>
        <taxon>Chromatiaceae</taxon>
        <taxon>Allochromatium</taxon>
    </lineage>
</organism>
<feature type="active site" description="Charge relay system" evidence="5">
    <location>
        <position position="467"/>
    </location>
</feature>
<evidence type="ECO:0000259" key="8">
    <source>
        <dbReference type="Pfam" id="PF00082"/>
    </source>
</evidence>
<dbReference type="Gene3D" id="3.40.50.200">
    <property type="entry name" value="Peptidase S8/S53 domain"/>
    <property type="match status" value="1"/>
</dbReference>
<sequence>MELDASLVQLPCSARTGSPGSGASSGTGVSCRRQRKRVSLLNISNFAFLTRSCRRPWYWGVVLLLVLGWPLVVPATGTFVSTTNQESPFVEPPGTWEGGASDQDRDWDEPSWPDQRPIKEPGRVDTFTAPGVGLHPATLERLRAGRDIELIVEYVSPNLPANADATTIRRGQRLNKADVLHEMQVFDVEEVQDYSHMPMNVLRVRSLEAIEALRHDPRVKSVHEVGFKSLQLNQSLPLIDQPAAYGLGATGSGTTVAVLDTGVDYSRSAFGSCSTPGGSCKVVYARDFPADDGSRDDDGHGTNVAGIVLGVAPQARIAALDVFRADGRASDSDIIAALNWSVANRSTYNIVAVNLSLGDGQRYTGSCGGGSYDTAFSSLRSAGIFIAVASGNESYTNGITSPACVPGAVSVGAVYDSNVGSISWRSCTDSFTAADKVTCFSNSASFLSLLAPGALIDAAGLQQGGTSQASPHVAGAAAALKSACSPATSSDILSALQNSGQSVTDSRNGITKPRIDVAAAVRRLTSTIDCGGGGGTLKPDLIVSAISSPTSGTAGSRITASSTVRNQGTVAAGAFRLGYYLSTDRTITTSDIDTNWGCDVDLLALGASHNCSGEVEIPATLATGTYYLGAYADKKGQVSESNENNNALATSNTIYITGVGGSHALSVSKSGSGTVISSPAGIDCGSTCSASFTSNQTVTLTAVPSLGYSFTGWGGACSGTGSCQVTMNAHKSVMAGFTAVVSRGPDLVVSTVSSPATGMAGGRIATSATVVNQGYTTAGDFLFVYYLSTDRTITASDTYLYWGCEVSSLAPEASFTCHGDLPLPDTLTTGNYYLGAYADKNSDVSEGNESNNGLAASNSLYLTGTGGGQYQAEHYYRKVNAYFYGTFGRSATSDELSRWGTVLRDNNGSAWKPMGEGLQHYLSNLMGWGAGPLDVYTAGSIVDQVLTNLFGWSWEIDRQIMNYYVEALVEGYIRPRGLVNAILNDLVIMPRADGIYSQPNGWTGGVSIQGLLTSDQFARYRERIESTGL</sequence>
<dbReference type="AlphaFoldDB" id="A0A6N8E7H7"/>
<dbReference type="GO" id="GO:0004252">
    <property type="term" value="F:serine-type endopeptidase activity"/>
    <property type="evidence" value="ECO:0007669"/>
    <property type="project" value="UniProtKB-UniRule"/>
</dbReference>
<dbReference type="InterPro" id="IPR050131">
    <property type="entry name" value="Peptidase_S8_subtilisin-like"/>
</dbReference>
<feature type="active site" description="Charge relay system" evidence="5">
    <location>
        <position position="260"/>
    </location>
</feature>
<evidence type="ECO:0000313" key="11">
    <source>
        <dbReference type="EMBL" id="MTW20203.1"/>
    </source>
</evidence>
<protein>
    <submittedName>
        <fullName evidence="11">S8 family serine peptidase</fullName>
    </submittedName>
</protein>
<reference evidence="11 12" key="1">
    <citation type="submission" date="2019-11" db="EMBL/GenBank/DDBJ databases">
        <title>Whole-genome sequence of the anaerobic purple sulfur bacterium Allochromatium palmeri DSM 15591.</title>
        <authorList>
            <person name="Kyndt J.A."/>
            <person name="Meyer T.E."/>
        </authorList>
    </citation>
    <scope>NUCLEOTIDE SEQUENCE [LARGE SCALE GENOMIC DNA]</scope>
    <source>
        <strain evidence="11 12">DSM 15591</strain>
    </source>
</reference>
<dbReference type="InterPro" id="IPR011635">
    <property type="entry name" value="CARDB"/>
</dbReference>
<keyword evidence="7" id="KW-0472">Membrane</keyword>
<dbReference type="InterPro" id="IPR022398">
    <property type="entry name" value="Peptidase_S8_His-AS"/>
</dbReference>
<dbReference type="Pfam" id="PF18998">
    <property type="entry name" value="Flg_new_2"/>
    <property type="match status" value="1"/>
</dbReference>
<name>A0A6N8E7H7_9GAMM</name>
<evidence type="ECO:0000259" key="10">
    <source>
        <dbReference type="Pfam" id="PF18998"/>
    </source>
</evidence>
<dbReference type="PRINTS" id="PR00723">
    <property type="entry name" value="SUBTILISIN"/>
</dbReference>
<dbReference type="GO" id="GO:0006508">
    <property type="term" value="P:proteolysis"/>
    <property type="evidence" value="ECO:0007669"/>
    <property type="project" value="UniProtKB-KW"/>
</dbReference>
<dbReference type="EMBL" id="WNKT01000005">
    <property type="protein sequence ID" value="MTW20203.1"/>
    <property type="molecule type" value="Genomic_DNA"/>
</dbReference>
<comment type="similarity">
    <text evidence="1 5">Belongs to the peptidase S8 family.</text>
</comment>
<keyword evidence="3 5" id="KW-0378">Hydrolase</keyword>
<evidence type="ECO:0000259" key="9">
    <source>
        <dbReference type="Pfam" id="PF07705"/>
    </source>
</evidence>
<dbReference type="InterPro" id="IPR023828">
    <property type="entry name" value="Peptidase_S8_Ser-AS"/>
</dbReference>
<dbReference type="InterPro" id="IPR013783">
    <property type="entry name" value="Ig-like_fold"/>
</dbReference>
<dbReference type="InterPro" id="IPR036852">
    <property type="entry name" value="Peptidase_S8/S53_dom_sf"/>
</dbReference>
<feature type="transmembrane region" description="Helical" evidence="7">
    <location>
        <begin position="57"/>
        <end position="80"/>
    </location>
</feature>
<dbReference type="Gene3D" id="2.60.40.10">
    <property type="entry name" value="Immunoglobulins"/>
    <property type="match status" value="2"/>
</dbReference>
<dbReference type="Proteomes" id="UP000434044">
    <property type="component" value="Unassembled WGS sequence"/>
</dbReference>
<dbReference type="InterPro" id="IPR015500">
    <property type="entry name" value="Peptidase_S8_subtilisin-rel"/>
</dbReference>
<feature type="domain" description="Peptidase S8/S53" evidence="8">
    <location>
        <begin position="251"/>
        <end position="500"/>
    </location>
</feature>
<feature type="region of interest" description="Disordered" evidence="6">
    <location>
        <begin position="83"/>
        <end position="124"/>
    </location>
</feature>
<comment type="caution">
    <text evidence="11">The sequence shown here is derived from an EMBL/GenBank/DDBJ whole genome shotgun (WGS) entry which is preliminary data.</text>
</comment>
<dbReference type="PANTHER" id="PTHR43806:SF11">
    <property type="entry name" value="CEREVISIN-RELATED"/>
    <property type="match status" value="1"/>
</dbReference>
<dbReference type="PANTHER" id="PTHR43806">
    <property type="entry name" value="PEPTIDASE S8"/>
    <property type="match status" value="1"/>
</dbReference>
<evidence type="ECO:0000256" key="7">
    <source>
        <dbReference type="SAM" id="Phobius"/>
    </source>
</evidence>
<dbReference type="Pfam" id="PF07705">
    <property type="entry name" value="CARDB"/>
    <property type="match status" value="2"/>
</dbReference>
<dbReference type="PROSITE" id="PS00137">
    <property type="entry name" value="SUBTILASE_HIS"/>
    <property type="match status" value="1"/>
</dbReference>
<dbReference type="PROSITE" id="PS00138">
    <property type="entry name" value="SUBTILASE_SER"/>
    <property type="match status" value="1"/>
</dbReference>
<keyword evidence="4 5" id="KW-0720">Serine protease</keyword>
<evidence type="ECO:0000313" key="12">
    <source>
        <dbReference type="Proteomes" id="UP000434044"/>
    </source>
</evidence>
<accession>A0A6N8E7H7</accession>
<keyword evidence="7" id="KW-1133">Transmembrane helix</keyword>
<evidence type="ECO:0000256" key="1">
    <source>
        <dbReference type="ARBA" id="ARBA00011073"/>
    </source>
</evidence>
<keyword evidence="7" id="KW-0812">Transmembrane</keyword>
<feature type="domain" description="CARDB" evidence="9">
    <location>
        <begin position="745"/>
        <end position="855"/>
    </location>
</feature>
<evidence type="ECO:0000256" key="6">
    <source>
        <dbReference type="SAM" id="MobiDB-lite"/>
    </source>
</evidence>
<dbReference type="Pfam" id="PF00082">
    <property type="entry name" value="Peptidase_S8"/>
    <property type="match status" value="1"/>
</dbReference>
<feature type="domain" description="CARDB" evidence="9">
    <location>
        <begin position="538"/>
        <end position="649"/>
    </location>
</feature>
<keyword evidence="2 5" id="KW-0645">Protease</keyword>
<dbReference type="SUPFAM" id="SSF52743">
    <property type="entry name" value="Subtilisin-like"/>
    <property type="match status" value="1"/>
</dbReference>
<evidence type="ECO:0000256" key="5">
    <source>
        <dbReference type="PROSITE-ProRule" id="PRU01240"/>
    </source>
</evidence>
<dbReference type="PROSITE" id="PS51892">
    <property type="entry name" value="SUBTILASE"/>
    <property type="match status" value="1"/>
</dbReference>
<evidence type="ECO:0000256" key="2">
    <source>
        <dbReference type="ARBA" id="ARBA00022670"/>
    </source>
</evidence>
<evidence type="ECO:0000256" key="4">
    <source>
        <dbReference type="ARBA" id="ARBA00022825"/>
    </source>
</evidence>
<proteinExistence type="inferred from homology"/>
<feature type="active site" description="Charge relay system" evidence="5">
    <location>
        <position position="300"/>
    </location>
</feature>
<gene>
    <name evidence="11" type="ORF">GJ668_03725</name>
</gene>
<evidence type="ECO:0000256" key="3">
    <source>
        <dbReference type="ARBA" id="ARBA00022801"/>
    </source>
</evidence>
<dbReference type="InterPro" id="IPR000209">
    <property type="entry name" value="Peptidase_S8/S53_dom"/>
</dbReference>
<dbReference type="GO" id="GO:0005615">
    <property type="term" value="C:extracellular space"/>
    <property type="evidence" value="ECO:0007669"/>
    <property type="project" value="TreeGrafter"/>
</dbReference>
<keyword evidence="12" id="KW-1185">Reference proteome</keyword>
<dbReference type="InterPro" id="IPR044060">
    <property type="entry name" value="Bacterial_rp_domain"/>
</dbReference>
<dbReference type="OrthoDB" id="9790784at2"/>